<gene>
    <name evidence="3" type="ORF">JF539_17500</name>
</gene>
<accession>A0A939EF84</accession>
<name>A0A939EF84_9HYPH</name>
<evidence type="ECO:0000259" key="2">
    <source>
        <dbReference type="Pfam" id="PF08239"/>
    </source>
</evidence>
<organism evidence="3 4">
    <name type="scientific">Roseibium aggregatum</name>
    <dbReference type="NCBI Taxonomy" id="187304"/>
    <lineage>
        <taxon>Bacteria</taxon>
        <taxon>Pseudomonadati</taxon>
        <taxon>Pseudomonadota</taxon>
        <taxon>Alphaproteobacteria</taxon>
        <taxon>Hyphomicrobiales</taxon>
        <taxon>Stappiaceae</taxon>
        <taxon>Roseibium</taxon>
    </lineage>
</organism>
<dbReference type="Pfam" id="PF08239">
    <property type="entry name" value="SH3_3"/>
    <property type="match status" value="1"/>
</dbReference>
<dbReference type="AlphaFoldDB" id="A0A939EF84"/>
<keyword evidence="1" id="KW-0732">Signal</keyword>
<evidence type="ECO:0000313" key="4">
    <source>
        <dbReference type="Proteomes" id="UP000664096"/>
    </source>
</evidence>
<feature type="signal peptide" evidence="1">
    <location>
        <begin position="1"/>
        <end position="24"/>
    </location>
</feature>
<feature type="chain" id="PRO_5036676704" evidence="1">
    <location>
        <begin position="25"/>
        <end position="213"/>
    </location>
</feature>
<comment type="caution">
    <text evidence="3">The sequence shown here is derived from an EMBL/GenBank/DDBJ whole genome shotgun (WGS) entry which is preliminary data.</text>
</comment>
<dbReference type="Proteomes" id="UP000664096">
    <property type="component" value="Unassembled WGS sequence"/>
</dbReference>
<evidence type="ECO:0000256" key="1">
    <source>
        <dbReference type="SAM" id="SignalP"/>
    </source>
</evidence>
<reference evidence="3" key="1">
    <citation type="submission" date="2020-12" db="EMBL/GenBank/DDBJ databases">
        <title>Oil enriched cultivation method for isolating marine PHA-producing bacteria.</title>
        <authorList>
            <person name="Zheng W."/>
            <person name="Yu S."/>
            <person name="Huang Y."/>
        </authorList>
    </citation>
    <scope>NUCLEOTIDE SEQUENCE</scope>
    <source>
        <strain evidence="3">SY-2-12</strain>
    </source>
</reference>
<evidence type="ECO:0000313" key="3">
    <source>
        <dbReference type="EMBL" id="MBN9672152.1"/>
    </source>
</evidence>
<feature type="domain" description="SH3b" evidence="2">
    <location>
        <begin position="158"/>
        <end position="211"/>
    </location>
</feature>
<dbReference type="Gene3D" id="2.30.30.40">
    <property type="entry name" value="SH3 Domains"/>
    <property type="match status" value="1"/>
</dbReference>
<protein>
    <submittedName>
        <fullName evidence="3">SH3 domain-containing protein</fullName>
    </submittedName>
</protein>
<dbReference type="InterPro" id="IPR003646">
    <property type="entry name" value="SH3-like_bac-type"/>
</dbReference>
<dbReference type="RefSeq" id="WP_207141979.1">
    <property type="nucleotide sequence ID" value="NZ_JAEKJZ010000003.1"/>
</dbReference>
<dbReference type="EMBL" id="JAEKJZ010000003">
    <property type="protein sequence ID" value="MBN9672152.1"/>
    <property type="molecule type" value="Genomic_DNA"/>
</dbReference>
<proteinExistence type="predicted"/>
<sequence>MHRIMKLIMSVGLIAASVAPGVAADHRYEHNGSTMRVEVSGSSVRIYYEKPRQGLSAHGVRPGTLLFDGKVSNGYLEGMSRIFNANCGEVDYYVYGDFVPGQSFKLSGAAPVLSGMSCRIVDNVYTGPNANLQFNALRAGAGRPANVGRPGCVTGVNSYLNVRSGPGADYGRIGTFAAGSCGIEIVNNHCLGEWCLTRQGPTTGWVNSRFLNR</sequence>